<evidence type="ECO:0000256" key="2">
    <source>
        <dbReference type="ARBA" id="ARBA00022692"/>
    </source>
</evidence>
<evidence type="ECO:0000313" key="6">
    <source>
        <dbReference type="EMBL" id="CAE6727645.1"/>
    </source>
</evidence>
<dbReference type="GO" id="GO:0016020">
    <property type="term" value="C:membrane"/>
    <property type="evidence" value="ECO:0007669"/>
    <property type="project" value="UniProtKB-SubCell"/>
</dbReference>
<protein>
    <submittedName>
        <fullName evidence="7">Protein-S-isoprenylcysteine O-methyltransferase Ste14</fullName>
    </submittedName>
</protein>
<dbReference type="Proteomes" id="UP000198844">
    <property type="component" value="Unassembled WGS sequence"/>
</dbReference>
<evidence type="ECO:0000313" key="7">
    <source>
        <dbReference type="EMBL" id="SFU13963.1"/>
    </source>
</evidence>
<keyword evidence="3 5" id="KW-1133">Transmembrane helix</keyword>
<dbReference type="EMBL" id="CAJNAU010000011">
    <property type="protein sequence ID" value="CAE6727645.1"/>
    <property type="molecule type" value="Genomic_DNA"/>
</dbReference>
<dbReference type="Pfam" id="PF04140">
    <property type="entry name" value="ICMT"/>
    <property type="match status" value="1"/>
</dbReference>
<dbReference type="InterPro" id="IPR007269">
    <property type="entry name" value="ICMT_MeTrfase"/>
</dbReference>
<comment type="subcellular location">
    <subcellularLocation>
        <location evidence="1">Membrane</location>
        <topology evidence="1">Multi-pass membrane protein</topology>
    </subcellularLocation>
</comment>
<feature type="transmembrane region" description="Helical" evidence="5">
    <location>
        <begin position="190"/>
        <end position="211"/>
    </location>
</feature>
<reference evidence="7 8" key="1">
    <citation type="submission" date="2016-10" db="EMBL/GenBank/DDBJ databases">
        <authorList>
            <person name="de Groot N.N."/>
        </authorList>
    </citation>
    <scope>NUCLEOTIDE SEQUENCE [LARGE SCALE GENOMIC DNA]</scope>
    <source>
        <strain evidence="7 8">LMG 27731</strain>
    </source>
</reference>
<dbReference type="Proteomes" id="UP000674425">
    <property type="component" value="Unassembled WGS sequence"/>
</dbReference>
<proteinExistence type="predicted"/>
<accession>A0A1I7DQM1</accession>
<dbReference type="GO" id="GO:0032259">
    <property type="term" value="P:methylation"/>
    <property type="evidence" value="ECO:0007669"/>
    <property type="project" value="UniProtKB-KW"/>
</dbReference>
<evidence type="ECO:0000256" key="5">
    <source>
        <dbReference type="SAM" id="Phobius"/>
    </source>
</evidence>
<dbReference type="GO" id="GO:0004671">
    <property type="term" value="F:protein C-terminal S-isoprenylcysteine carboxyl O-methyltransferase activity"/>
    <property type="evidence" value="ECO:0007669"/>
    <property type="project" value="InterPro"/>
</dbReference>
<evidence type="ECO:0000256" key="1">
    <source>
        <dbReference type="ARBA" id="ARBA00004141"/>
    </source>
</evidence>
<keyword evidence="2 5" id="KW-0812">Transmembrane</keyword>
<dbReference type="AlphaFoldDB" id="A0A1I7DQM1"/>
<organism evidence="7 8">
    <name type="scientific">Paraburkholderia aspalathi</name>
    <dbReference type="NCBI Taxonomy" id="1324617"/>
    <lineage>
        <taxon>Bacteria</taxon>
        <taxon>Pseudomonadati</taxon>
        <taxon>Pseudomonadota</taxon>
        <taxon>Betaproteobacteria</taxon>
        <taxon>Burkholderiales</taxon>
        <taxon>Burkholderiaceae</taxon>
        <taxon>Paraburkholderia</taxon>
    </lineage>
</organism>
<keyword evidence="7" id="KW-0808">Transferase</keyword>
<feature type="transmembrane region" description="Helical" evidence="5">
    <location>
        <begin position="50"/>
        <end position="68"/>
    </location>
</feature>
<evidence type="ECO:0000313" key="9">
    <source>
        <dbReference type="Proteomes" id="UP000674425"/>
    </source>
</evidence>
<feature type="transmembrane region" description="Helical" evidence="5">
    <location>
        <begin position="80"/>
        <end position="99"/>
    </location>
</feature>
<gene>
    <name evidence="6" type="ORF">R69658_01658</name>
    <name evidence="7" type="ORF">SAMN05192563_101130</name>
</gene>
<keyword evidence="7" id="KW-0489">Methyltransferase</keyword>
<keyword evidence="4 5" id="KW-0472">Membrane</keyword>
<evidence type="ECO:0000256" key="4">
    <source>
        <dbReference type="ARBA" id="ARBA00023136"/>
    </source>
</evidence>
<feature type="transmembrane region" description="Helical" evidence="5">
    <location>
        <begin position="105"/>
        <end position="123"/>
    </location>
</feature>
<reference evidence="6 9" key="2">
    <citation type="submission" date="2021-02" db="EMBL/GenBank/DDBJ databases">
        <authorList>
            <person name="Vanwijnsberghe S."/>
        </authorList>
    </citation>
    <scope>NUCLEOTIDE SEQUENCE [LARGE SCALE GENOMIC DNA]</scope>
    <source>
        <strain evidence="6 9">R-69658</strain>
    </source>
</reference>
<keyword evidence="9" id="KW-1185">Reference proteome</keyword>
<sequence>MTKTTPSREFDGEGRLQDATIVDPAGAAPGADGGEGVAPAGGMREALVEILARVAAALMLSIFTYAAVKQWLAAPTRITLLLLVVSAFMTLGLSLFARVPIHRDWTPFAFICSVGGTFYFLAVRLSPGTQLIPEAAGASLQLLGILWQLFAKVSLRRSFGILPANRGVVSRGAYRFVRHPMYLGYFVTDVGFLLANFGIQNVIVYGCQFALQVGRIVREERLLSDDERYRTYRGKVRFRVIPGVF</sequence>
<dbReference type="OrthoDB" id="9809773at2"/>
<dbReference type="EMBL" id="FPBH01000011">
    <property type="protein sequence ID" value="SFU13963.1"/>
    <property type="molecule type" value="Genomic_DNA"/>
</dbReference>
<name>A0A1I7DQM1_9BURK</name>
<evidence type="ECO:0000313" key="8">
    <source>
        <dbReference type="Proteomes" id="UP000198844"/>
    </source>
</evidence>
<evidence type="ECO:0000256" key="3">
    <source>
        <dbReference type="ARBA" id="ARBA00022989"/>
    </source>
</evidence>
<dbReference type="Gene3D" id="1.20.120.1630">
    <property type="match status" value="1"/>
</dbReference>